<comment type="caution">
    <text evidence="1">The sequence shown here is derived from an EMBL/GenBank/DDBJ whole genome shotgun (WGS) entry which is preliminary data.</text>
</comment>
<sequence length="322" mass="36195">MKPYPCPTMRLRCNGCNRDDACDKITFPIHEDIIKAGYGGLEEELDTLLGGKMNLCMQCKKMSLQESFTTGPYICLNTDEVYSDDPVLGTDVGSIPSALQLRGERYMLGGLVAHDYQNDQHYTAYCRDINGNWKIRNDTKPHSHTMGREHRSVRSFPTYDMRWKFHDKIWLLALRLKESYHNRDLVNALQKLNNSRFVTGFDTGEQPISGASSSLLKKRDSFGGGFIVTVDDNDTDSSTTTPDKGVENFFTGRVQYADDTDESQIFLVSVKLGGVSKIHVIRLHCVVRGGESRATRSITACTILTSEIEDTDLQGRGEQELL</sequence>
<accession>A0ACC2N3G5</accession>
<gene>
    <name evidence="1" type="ORF">QAD02_007249</name>
</gene>
<organism evidence="1 2">
    <name type="scientific">Eretmocerus hayati</name>
    <dbReference type="NCBI Taxonomy" id="131215"/>
    <lineage>
        <taxon>Eukaryota</taxon>
        <taxon>Metazoa</taxon>
        <taxon>Ecdysozoa</taxon>
        <taxon>Arthropoda</taxon>
        <taxon>Hexapoda</taxon>
        <taxon>Insecta</taxon>
        <taxon>Pterygota</taxon>
        <taxon>Neoptera</taxon>
        <taxon>Endopterygota</taxon>
        <taxon>Hymenoptera</taxon>
        <taxon>Apocrita</taxon>
        <taxon>Proctotrupomorpha</taxon>
        <taxon>Chalcidoidea</taxon>
        <taxon>Aphelinidae</taxon>
        <taxon>Aphelininae</taxon>
        <taxon>Eretmocerus</taxon>
    </lineage>
</organism>
<evidence type="ECO:0000313" key="2">
    <source>
        <dbReference type="Proteomes" id="UP001239111"/>
    </source>
</evidence>
<name>A0ACC2N3G5_9HYME</name>
<reference evidence="1" key="1">
    <citation type="submission" date="2023-04" db="EMBL/GenBank/DDBJ databases">
        <title>A chromosome-level genome assembly of the parasitoid wasp Eretmocerus hayati.</title>
        <authorList>
            <person name="Zhong Y."/>
            <person name="Liu S."/>
            <person name="Liu Y."/>
        </authorList>
    </citation>
    <scope>NUCLEOTIDE SEQUENCE</scope>
    <source>
        <strain evidence="1">ZJU_SS_LIU_2023</strain>
    </source>
</reference>
<keyword evidence="2" id="KW-1185">Reference proteome</keyword>
<dbReference type="Proteomes" id="UP001239111">
    <property type="component" value="Chromosome 4"/>
</dbReference>
<dbReference type="EMBL" id="CM056744">
    <property type="protein sequence ID" value="KAJ8665587.1"/>
    <property type="molecule type" value="Genomic_DNA"/>
</dbReference>
<proteinExistence type="predicted"/>
<evidence type="ECO:0000313" key="1">
    <source>
        <dbReference type="EMBL" id="KAJ8665587.1"/>
    </source>
</evidence>
<protein>
    <submittedName>
        <fullName evidence="1">Uncharacterized protein</fullName>
    </submittedName>
</protein>